<organism evidence="2 3">
    <name type="scientific">Gluconobacter albidus</name>
    <dbReference type="NCBI Taxonomy" id="318683"/>
    <lineage>
        <taxon>Bacteria</taxon>
        <taxon>Pseudomonadati</taxon>
        <taxon>Pseudomonadota</taxon>
        <taxon>Alphaproteobacteria</taxon>
        <taxon>Acetobacterales</taxon>
        <taxon>Acetobacteraceae</taxon>
        <taxon>Gluconobacter</taxon>
    </lineage>
</organism>
<proteinExistence type="predicted"/>
<accession>A0A149TLU3</accession>
<feature type="compositionally biased region" description="Basic residues" evidence="1">
    <location>
        <begin position="1"/>
        <end position="18"/>
    </location>
</feature>
<feature type="region of interest" description="Disordered" evidence="1">
    <location>
        <begin position="1"/>
        <end position="31"/>
    </location>
</feature>
<dbReference type="AlphaFoldDB" id="A0A149TLU3"/>
<name>A0A149TLU3_9PROT</name>
<evidence type="ECO:0000313" key="2">
    <source>
        <dbReference type="EMBL" id="KXV49866.1"/>
    </source>
</evidence>
<gene>
    <name evidence="2" type="ORF">AD945_03205</name>
</gene>
<dbReference type="Proteomes" id="UP000075636">
    <property type="component" value="Unassembled WGS sequence"/>
</dbReference>
<reference evidence="2 3" key="1">
    <citation type="submission" date="2015-06" db="EMBL/GenBank/DDBJ databases">
        <title>Improved classification and identification of acetic acid bacteria using matrix-assisted laser desorption/ionization time-of-flight mass spectrometry; Gluconobacter nephelii and Gluconobacter uchimurae are later heterotypic synonyms of Gluconobacter japonicus and Gluconobacter oxydans, respectively.</title>
        <authorList>
            <person name="Li L."/>
            <person name="Cleenwerck I."/>
            <person name="De Vuyst L."/>
            <person name="Vandamme P."/>
        </authorList>
    </citation>
    <scope>NUCLEOTIDE SEQUENCE [LARGE SCALE GENOMIC DNA]</scope>
    <source>
        <strain evidence="2 3">LMG 1768</strain>
    </source>
</reference>
<comment type="caution">
    <text evidence="2">The sequence shown here is derived from an EMBL/GenBank/DDBJ whole genome shotgun (WGS) entry which is preliminary data.</text>
</comment>
<evidence type="ECO:0000313" key="3">
    <source>
        <dbReference type="Proteomes" id="UP000075636"/>
    </source>
</evidence>
<protein>
    <submittedName>
        <fullName evidence="2">Uncharacterized protein</fullName>
    </submittedName>
</protein>
<dbReference type="EMBL" id="LHZR01000089">
    <property type="protein sequence ID" value="KXV49866.1"/>
    <property type="molecule type" value="Genomic_DNA"/>
</dbReference>
<evidence type="ECO:0000256" key="1">
    <source>
        <dbReference type="SAM" id="MobiDB-lite"/>
    </source>
</evidence>
<sequence length="60" mass="6932">MARQRVGRKRKSRSRTHFQVRGSPCGRQAGGPFADCCCQARRPLNQEQADRLPRPSRPRR</sequence>